<dbReference type="GO" id="GO:0005634">
    <property type="term" value="C:nucleus"/>
    <property type="evidence" value="ECO:0007669"/>
    <property type="project" value="UniProtKB-UniRule"/>
</dbReference>
<evidence type="ECO:0000313" key="5">
    <source>
        <dbReference type="EMBL" id="GFH54973.1"/>
    </source>
</evidence>
<sequence>MSASSSQASKRPRVDRDNDAQHQSSTQPQKTTRGNRKTIFTVNDATELYNKSTRIFDETSELLDEARNICHKAGLTVDANILDASYQSPFLSTYPGSSSSNKPADGIVNNIENPMLNAYKPILSTTGGHSNTDHIIQVTGDYRADTIAEYKRRLKRRARAMKPEERGSDRWDLPRIQGSRRRRILREKDLPTAPPEPPPSGYVLFVAMMTCKIRHDRPNAHHDQIRVVKEISKIWKYAMTDADRDYYIDFAAQAKEEYDKQHEEFRATGSYKPSKIFTRLGNDANGPWVRIAHHEKNALEREISSYKNFKFPPRPEKAEKPAWVTKVELQVQRGSQQKRAREEKLKKERKQYLEKLKKESKQKMQRLTDGALTFYK</sequence>
<evidence type="ECO:0000259" key="4">
    <source>
        <dbReference type="PROSITE" id="PS50118"/>
    </source>
</evidence>
<evidence type="ECO:0000256" key="2">
    <source>
        <dbReference type="SAM" id="Coils"/>
    </source>
</evidence>
<keyword evidence="1" id="KW-0238">DNA-binding</keyword>
<feature type="region of interest" description="Disordered" evidence="3">
    <location>
        <begin position="1"/>
        <end position="38"/>
    </location>
</feature>
<gene>
    <name evidence="5" type="ORF">CTEN210_11449</name>
</gene>
<dbReference type="AlphaFoldDB" id="A0AAD3CZP1"/>
<accession>A0AAD3CZP1</accession>
<feature type="coiled-coil region" evidence="2">
    <location>
        <begin position="335"/>
        <end position="362"/>
    </location>
</feature>
<evidence type="ECO:0000256" key="3">
    <source>
        <dbReference type="SAM" id="MobiDB-lite"/>
    </source>
</evidence>
<keyword evidence="2" id="KW-0175">Coiled coil</keyword>
<reference evidence="5 6" key="1">
    <citation type="journal article" date="2021" name="Sci. Rep.">
        <title>The genome of the diatom Chaetoceros tenuissimus carries an ancient integrated fragment of an extant virus.</title>
        <authorList>
            <person name="Hongo Y."/>
            <person name="Kimura K."/>
            <person name="Takaki Y."/>
            <person name="Yoshida Y."/>
            <person name="Baba S."/>
            <person name="Kobayashi G."/>
            <person name="Nagasaki K."/>
            <person name="Hano T."/>
            <person name="Tomaru Y."/>
        </authorList>
    </citation>
    <scope>NUCLEOTIDE SEQUENCE [LARGE SCALE GENOMIC DNA]</scope>
    <source>
        <strain evidence="5 6">NIES-3715</strain>
    </source>
</reference>
<protein>
    <recommendedName>
        <fullName evidence="4">HMG box domain-containing protein</fullName>
    </recommendedName>
</protein>
<evidence type="ECO:0000256" key="1">
    <source>
        <dbReference type="PROSITE-ProRule" id="PRU00267"/>
    </source>
</evidence>
<comment type="caution">
    <text evidence="5">The sequence shown here is derived from an EMBL/GenBank/DDBJ whole genome shotgun (WGS) entry which is preliminary data.</text>
</comment>
<dbReference type="InterPro" id="IPR009071">
    <property type="entry name" value="HMG_box_dom"/>
</dbReference>
<keyword evidence="6" id="KW-1185">Reference proteome</keyword>
<dbReference type="SUPFAM" id="SSF47095">
    <property type="entry name" value="HMG-box"/>
    <property type="match status" value="1"/>
</dbReference>
<dbReference type="SMART" id="SM00398">
    <property type="entry name" value="HMG"/>
    <property type="match status" value="1"/>
</dbReference>
<proteinExistence type="predicted"/>
<dbReference type="EMBL" id="BLLK01000047">
    <property type="protein sequence ID" value="GFH54973.1"/>
    <property type="molecule type" value="Genomic_DNA"/>
</dbReference>
<feature type="DNA-binding region" description="HMG box" evidence="1">
    <location>
        <begin position="195"/>
        <end position="266"/>
    </location>
</feature>
<feature type="domain" description="HMG box" evidence="4">
    <location>
        <begin position="195"/>
        <end position="266"/>
    </location>
</feature>
<dbReference type="GO" id="GO:0003677">
    <property type="term" value="F:DNA binding"/>
    <property type="evidence" value="ECO:0007669"/>
    <property type="project" value="UniProtKB-UniRule"/>
</dbReference>
<dbReference type="Pfam" id="PF00505">
    <property type="entry name" value="HMG_box"/>
    <property type="match status" value="1"/>
</dbReference>
<evidence type="ECO:0000313" key="6">
    <source>
        <dbReference type="Proteomes" id="UP001054902"/>
    </source>
</evidence>
<dbReference type="PROSITE" id="PS50118">
    <property type="entry name" value="HMG_BOX_2"/>
    <property type="match status" value="1"/>
</dbReference>
<feature type="compositionally biased region" description="Polar residues" evidence="3">
    <location>
        <begin position="21"/>
        <end position="38"/>
    </location>
</feature>
<name>A0AAD3CZP1_9STRA</name>
<keyword evidence="1" id="KW-0539">Nucleus</keyword>
<organism evidence="5 6">
    <name type="scientific">Chaetoceros tenuissimus</name>
    <dbReference type="NCBI Taxonomy" id="426638"/>
    <lineage>
        <taxon>Eukaryota</taxon>
        <taxon>Sar</taxon>
        <taxon>Stramenopiles</taxon>
        <taxon>Ochrophyta</taxon>
        <taxon>Bacillariophyta</taxon>
        <taxon>Coscinodiscophyceae</taxon>
        <taxon>Chaetocerotophycidae</taxon>
        <taxon>Chaetocerotales</taxon>
        <taxon>Chaetocerotaceae</taxon>
        <taxon>Chaetoceros</taxon>
    </lineage>
</organism>
<dbReference type="CDD" id="cd00084">
    <property type="entry name" value="HMG-box_SF"/>
    <property type="match status" value="1"/>
</dbReference>
<dbReference type="InterPro" id="IPR036910">
    <property type="entry name" value="HMG_box_dom_sf"/>
</dbReference>
<dbReference type="Gene3D" id="1.10.30.10">
    <property type="entry name" value="High mobility group box domain"/>
    <property type="match status" value="1"/>
</dbReference>
<dbReference type="Proteomes" id="UP001054902">
    <property type="component" value="Unassembled WGS sequence"/>
</dbReference>